<keyword evidence="2" id="KW-0472">Membrane</keyword>
<evidence type="ECO:0000256" key="1">
    <source>
        <dbReference type="SAM" id="MobiDB-lite"/>
    </source>
</evidence>
<reference evidence="4" key="1">
    <citation type="submission" date="2016-10" db="EMBL/GenBank/DDBJ databases">
        <authorList>
            <person name="Varghese N."/>
        </authorList>
    </citation>
    <scope>NUCLEOTIDE SEQUENCE [LARGE SCALE GENOMIC DNA]</scope>
    <source>
        <strain evidence="4">DSM 21843</strain>
    </source>
</reference>
<dbReference type="Pfam" id="PF03350">
    <property type="entry name" value="UPF0114"/>
    <property type="match status" value="1"/>
</dbReference>
<dbReference type="OrthoDB" id="511404at2"/>
<sequence length="195" mass="21253">MSTSPEKDATESNAESTHPADNVPHALQEGAERVRKRNARYLADTVTGRTRFVATVPSIGLFIASVVMAVGTFLDLVASSYAFVIGESSLHELTIEYVEYADTFLLAVALYILSIGLLSLFVNEKIPLPSWLEFHDFDDLKERLTSVISVMIGVFFLGHVLKGGQGIETLWLGLGCAAIIIALSVFIRAAFNSEE</sequence>
<dbReference type="AlphaFoldDB" id="A0A1H8PEW4"/>
<keyword evidence="2" id="KW-0812">Transmembrane</keyword>
<organism evidence="3 4">
    <name type="scientific">Denitrobacterium detoxificans</name>
    <dbReference type="NCBI Taxonomy" id="79604"/>
    <lineage>
        <taxon>Bacteria</taxon>
        <taxon>Bacillati</taxon>
        <taxon>Actinomycetota</taxon>
        <taxon>Coriobacteriia</taxon>
        <taxon>Eggerthellales</taxon>
        <taxon>Eggerthellaceae</taxon>
        <taxon>Denitrobacterium</taxon>
    </lineage>
</organism>
<dbReference type="InterPro" id="IPR005134">
    <property type="entry name" value="UPF0114"/>
</dbReference>
<feature type="compositionally biased region" description="Basic and acidic residues" evidence="1">
    <location>
        <begin position="1"/>
        <end position="10"/>
    </location>
</feature>
<feature type="transmembrane region" description="Helical" evidence="2">
    <location>
        <begin position="144"/>
        <end position="164"/>
    </location>
</feature>
<dbReference type="STRING" id="79604.AAY81_09705"/>
<evidence type="ECO:0000256" key="2">
    <source>
        <dbReference type="SAM" id="Phobius"/>
    </source>
</evidence>
<name>A0A1H8PEW4_9ACTN</name>
<accession>A0A1H8PEW4</accession>
<proteinExistence type="predicted"/>
<evidence type="ECO:0000313" key="3">
    <source>
        <dbReference type="EMBL" id="SEO40356.1"/>
    </source>
</evidence>
<dbReference type="RefSeq" id="WP_082867984.1">
    <property type="nucleotide sequence ID" value="NZ_CP011402.1"/>
</dbReference>
<feature type="region of interest" description="Disordered" evidence="1">
    <location>
        <begin position="1"/>
        <end position="25"/>
    </location>
</feature>
<keyword evidence="2" id="KW-1133">Transmembrane helix</keyword>
<feature type="transmembrane region" description="Helical" evidence="2">
    <location>
        <begin position="170"/>
        <end position="191"/>
    </location>
</feature>
<dbReference type="Proteomes" id="UP000182975">
    <property type="component" value="Unassembled WGS sequence"/>
</dbReference>
<feature type="transmembrane region" description="Helical" evidence="2">
    <location>
        <begin position="59"/>
        <end position="84"/>
    </location>
</feature>
<feature type="transmembrane region" description="Helical" evidence="2">
    <location>
        <begin position="104"/>
        <end position="123"/>
    </location>
</feature>
<protein>
    <submittedName>
        <fullName evidence="3">Uncharacterized protein family, UPF0114</fullName>
    </submittedName>
</protein>
<evidence type="ECO:0000313" key="4">
    <source>
        <dbReference type="Proteomes" id="UP000182975"/>
    </source>
</evidence>
<keyword evidence="4" id="KW-1185">Reference proteome</keyword>
<dbReference type="EMBL" id="FOEC01000001">
    <property type="protein sequence ID" value="SEO40356.1"/>
    <property type="molecule type" value="Genomic_DNA"/>
</dbReference>
<gene>
    <name evidence="3" type="ORF">SAMN02910314_00138</name>
</gene>